<evidence type="ECO:0000313" key="4">
    <source>
        <dbReference type="EMBL" id="VDD89581.1"/>
    </source>
</evidence>
<keyword evidence="2" id="KW-1133">Transmembrane helix</keyword>
<gene>
    <name evidence="4" type="ORF">EVEC_LOCUS4332</name>
</gene>
<keyword evidence="3" id="KW-0732">Signal</keyword>
<sequence length="343" mass="39141">MGIIPVLCFMLLWGSIFAQEECRRACDNRFTDNTNNFGCKEGCRLAVILTILHPLELTDKMQVKCREGCVETYEKDVNLKEACQFGCSNQRGRESGTVTLTEKDPIIGVVQKEMEGKMRSSFNNFWPFPRLSPEFSEIEEAINRMRAIQESMLRHFEIPRNYRLLQNNLDEEQEVAVQRPSGHIAASLKGPEVGNKDSSSEEILNVKPVKHQKVLISVYTNPDHYELSKTRRPPSFVERLSQRARRMSILSQWLICIALLLCLLSMLGISLAIIRQIKMQQRLRARQTHVVIPATLAQPLPAKKLPLESPAAAMDYPLIHDTPPPAYDQLSLHKEKPQEPQQP</sequence>
<evidence type="ECO:0000313" key="6">
    <source>
        <dbReference type="WBParaSite" id="EVEC_0000462401-mRNA-1"/>
    </source>
</evidence>
<dbReference type="STRING" id="51028.A0A0N4V3J1"/>
<evidence type="ECO:0000313" key="5">
    <source>
        <dbReference type="Proteomes" id="UP000274131"/>
    </source>
</evidence>
<dbReference type="AlphaFoldDB" id="A0A0N4V3J1"/>
<feature type="chain" id="PRO_5043122609" evidence="3">
    <location>
        <begin position="19"/>
        <end position="343"/>
    </location>
</feature>
<keyword evidence="2" id="KW-0812">Transmembrane</keyword>
<dbReference type="Proteomes" id="UP000274131">
    <property type="component" value="Unassembled WGS sequence"/>
</dbReference>
<keyword evidence="2" id="KW-0472">Membrane</keyword>
<dbReference type="EMBL" id="UXUI01007827">
    <property type="protein sequence ID" value="VDD89581.1"/>
    <property type="molecule type" value="Genomic_DNA"/>
</dbReference>
<organism evidence="6">
    <name type="scientific">Enterobius vermicularis</name>
    <name type="common">Human pinworm</name>
    <dbReference type="NCBI Taxonomy" id="51028"/>
    <lineage>
        <taxon>Eukaryota</taxon>
        <taxon>Metazoa</taxon>
        <taxon>Ecdysozoa</taxon>
        <taxon>Nematoda</taxon>
        <taxon>Chromadorea</taxon>
        <taxon>Rhabditida</taxon>
        <taxon>Spirurina</taxon>
        <taxon>Oxyuridomorpha</taxon>
        <taxon>Oxyuroidea</taxon>
        <taxon>Oxyuridae</taxon>
        <taxon>Enterobius</taxon>
    </lineage>
</organism>
<protein>
    <submittedName>
        <fullName evidence="6">Transmembrane protein 59-like</fullName>
    </submittedName>
</protein>
<keyword evidence="5" id="KW-1185">Reference proteome</keyword>
<dbReference type="WBParaSite" id="EVEC_0000462401-mRNA-1">
    <property type="protein sequence ID" value="EVEC_0000462401-mRNA-1"/>
    <property type="gene ID" value="EVEC_0000462401"/>
</dbReference>
<reference evidence="4 5" key="2">
    <citation type="submission" date="2018-10" db="EMBL/GenBank/DDBJ databases">
        <authorList>
            <consortium name="Pathogen Informatics"/>
        </authorList>
    </citation>
    <scope>NUCLEOTIDE SEQUENCE [LARGE SCALE GENOMIC DNA]</scope>
</reference>
<feature type="signal peptide" evidence="3">
    <location>
        <begin position="1"/>
        <end position="18"/>
    </location>
</feature>
<accession>A0A0N4V3J1</accession>
<evidence type="ECO:0000256" key="3">
    <source>
        <dbReference type="SAM" id="SignalP"/>
    </source>
</evidence>
<evidence type="ECO:0000256" key="1">
    <source>
        <dbReference type="SAM" id="MobiDB-lite"/>
    </source>
</evidence>
<feature type="transmembrane region" description="Helical" evidence="2">
    <location>
        <begin position="250"/>
        <end position="274"/>
    </location>
</feature>
<feature type="region of interest" description="Disordered" evidence="1">
    <location>
        <begin position="321"/>
        <end position="343"/>
    </location>
</feature>
<evidence type="ECO:0000256" key="2">
    <source>
        <dbReference type="SAM" id="Phobius"/>
    </source>
</evidence>
<proteinExistence type="predicted"/>
<reference evidence="6" key="1">
    <citation type="submission" date="2017-02" db="UniProtKB">
        <authorList>
            <consortium name="WormBaseParasite"/>
        </authorList>
    </citation>
    <scope>IDENTIFICATION</scope>
</reference>
<feature type="compositionally biased region" description="Basic and acidic residues" evidence="1">
    <location>
        <begin position="331"/>
        <end position="343"/>
    </location>
</feature>
<dbReference type="OrthoDB" id="5801190at2759"/>
<name>A0A0N4V3J1_ENTVE</name>